<dbReference type="EMBL" id="KB445655">
    <property type="protein sequence ID" value="EMD58614.1"/>
    <property type="molecule type" value="Genomic_DNA"/>
</dbReference>
<protein>
    <submittedName>
        <fullName evidence="1">Uncharacterized protein</fullName>
    </submittedName>
</protein>
<evidence type="ECO:0000313" key="1">
    <source>
        <dbReference type="EMBL" id="EMD58614.1"/>
    </source>
</evidence>
<gene>
    <name evidence="1" type="ORF">COCSADRAFT_348877</name>
</gene>
<dbReference type="Proteomes" id="UP000016934">
    <property type="component" value="Unassembled WGS sequence"/>
</dbReference>
<sequence>MALAKRERSARTVTNSKIGQCAKGLKNIHSAQKANRSDGDNTAVNIIDGYHSSSPGSRHGRQGFIISYPPAKYHRLAHRAMTGAQKHAKQQNLYEQVYFIIITRDNNKPDAYGTASTTPARHDGQIYPARHVILPQLNNRWT</sequence>
<reference evidence="2" key="2">
    <citation type="journal article" date="2013" name="PLoS Genet.">
        <title>Comparative genome structure, secondary metabolite, and effector coding capacity across Cochliobolus pathogens.</title>
        <authorList>
            <person name="Condon B.J."/>
            <person name="Leng Y."/>
            <person name="Wu D."/>
            <person name="Bushley K.E."/>
            <person name="Ohm R.A."/>
            <person name="Otillar R."/>
            <person name="Martin J."/>
            <person name="Schackwitz W."/>
            <person name="Grimwood J."/>
            <person name="MohdZainudin N."/>
            <person name="Xue C."/>
            <person name="Wang R."/>
            <person name="Manning V.A."/>
            <person name="Dhillon B."/>
            <person name="Tu Z.J."/>
            <person name="Steffenson B.J."/>
            <person name="Salamov A."/>
            <person name="Sun H."/>
            <person name="Lowry S."/>
            <person name="LaButti K."/>
            <person name="Han J."/>
            <person name="Copeland A."/>
            <person name="Lindquist E."/>
            <person name="Barry K."/>
            <person name="Schmutz J."/>
            <person name="Baker S.E."/>
            <person name="Ciuffetti L.M."/>
            <person name="Grigoriev I.V."/>
            <person name="Zhong S."/>
            <person name="Turgeon B.G."/>
        </authorList>
    </citation>
    <scope>NUCLEOTIDE SEQUENCE [LARGE SCALE GENOMIC DNA]</scope>
    <source>
        <strain evidence="2">ND90Pr / ATCC 201652</strain>
    </source>
</reference>
<accession>M2QU04</accession>
<dbReference type="RefSeq" id="XP_007705701.1">
    <property type="nucleotide sequence ID" value="XM_007707511.1"/>
</dbReference>
<dbReference type="GeneID" id="19137921"/>
<name>M2QU04_COCSN</name>
<dbReference type="AlphaFoldDB" id="M2QU04"/>
<proteinExistence type="predicted"/>
<keyword evidence="2" id="KW-1185">Reference proteome</keyword>
<evidence type="ECO:0000313" key="2">
    <source>
        <dbReference type="Proteomes" id="UP000016934"/>
    </source>
</evidence>
<dbReference type="OrthoDB" id="3799546at2759"/>
<organism evidence="1 2">
    <name type="scientific">Cochliobolus sativus (strain ND90Pr / ATCC 201652)</name>
    <name type="common">Common root rot and spot blotch fungus</name>
    <name type="synonym">Bipolaris sorokiniana</name>
    <dbReference type="NCBI Taxonomy" id="665912"/>
    <lineage>
        <taxon>Eukaryota</taxon>
        <taxon>Fungi</taxon>
        <taxon>Dikarya</taxon>
        <taxon>Ascomycota</taxon>
        <taxon>Pezizomycotina</taxon>
        <taxon>Dothideomycetes</taxon>
        <taxon>Pleosporomycetidae</taxon>
        <taxon>Pleosporales</taxon>
        <taxon>Pleosporineae</taxon>
        <taxon>Pleosporaceae</taxon>
        <taxon>Bipolaris</taxon>
    </lineage>
</organism>
<dbReference type="HOGENOM" id="CLU_1815647_0_0_1"/>
<dbReference type="KEGG" id="bsc:COCSADRAFT_348877"/>
<reference evidence="1 2" key="1">
    <citation type="journal article" date="2012" name="PLoS Pathog.">
        <title>Diverse lifestyles and strategies of plant pathogenesis encoded in the genomes of eighteen Dothideomycetes fungi.</title>
        <authorList>
            <person name="Ohm R.A."/>
            <person name="Feau N."/>
            <person name="Henrissat B."/>
            <person name="Schoch C.L."/>
            <person name="Horwitz B.A."/>
            <person name="Barry K.W."/>
            <person name="Condon B.J."/>
            <person name="Copeland A.C."/>
            <person name="Dhillon B."/>
            <person name="Glaser F."/>
            <person name="Hesse C.N."/>
            <person name="Kosti I."/>
            <person name="LaButti K."/>
            <person name="Lindquist E.A."/>
            <person name="Lucas S."/>
            <person name="Salamov A.A."/>
            <person name="Bradshaw R.E."/>
            <person name="Ciuffetti L."/>
            <person name="Hamelin R.C."/>
            <person name="Kema G.H.J."/>
            <person name="Lawrence C."/>
            <person name="Scott J.A."/>
            <person name="Spatafora J.W."/>
            <person name="Turgeon B.G."/>
            <person name="de Wit P.J.G.M."/>
            <person name="Zhong S."/>
            <person name="Goodwin S.B."/>
            <person name="Grigoriev I.V."/>
        </authorList>
    </citation>
    <scope>NUCLEOTIDE SEQUENCE [LARGE SCALE GENOMIC DNA]</scope>
    <source>
        <strain evidence="2">ND90Pr / ATCC 201652</strain>
    </source>
</reference>